<dbReference type="InterPro" id="IPR003593">
    <property type="entry name" value="AAA+_ATPase"/>
</dbReference>
<dbReference type="PROSITE" id="PS00211">
    <property type="entry name" value="ABC_TRANSPORTER_1"/>
    <property type="match status" value="1"/>
</dbReference>
<dbReference type="CDD" id="cd03257">
    <property type="entry name" value="ABC_NikE_OppD_transporters"/>
    <property type="match status" value="1"/>
</dbReference>
<dbReference type="PANTHER" id="PTHR43776">
    <property type="entry name" value="TRANSPORT ATP-BINDING PROTEIN"/>
    <property type="match status" value="1"/>
</dbReference>
<reference evidence="6 7" key="1">
    <citation type="submission" date="2016-10" db="EMBL/GenBank/DDBJ databases">
        <authorList>
            <person name="de Groot N.N."/>
        </authorList>
    </citation>
    <scope>NUCLEOTIDE SEQUENCE [LARGE SCALE GENOMIC DNA]</scope>
    <source>
        <strain evidence="6 7">AR40</strain>
    </source>
</reference>
<dbReference type="InterPro" id="IPR027417">
    <property type="entry name" value="P-loop_NTPase"/>
</dbReference>
<evidence type="ECO:0000313" key="7">
    <source>
        <dbReference type="Proteomes" id="UP000182584"/>
    </source>
</evidence>
<dbReference type="Gene3D" id="3.40.50.300">
    <property type="entry name" value="P-loop containing nucleotide triphosphate hydrolases"/>
    <property type="match status" value="1"/>
</dbReference>
<evidence type="ECO:0000259" key="5">
    <source>
        <dbReference type="PROSITE" id="PS50893"/>
    </source>
</evidence>
<name>A0A1H9P4Q9_BUTFI</name>
<comment type="similarity">
    <text evidence="1">Belongs to the ABC transporter superfamily.</text>
</comment>
<keyword evidence="3" id="KW-0547">Nucleotide-binding</keyword>
<dbReference type="SMART" id="SM00382">
    <property type="entry name" value="AAA"/>
    <property type="match status" value="1"/>
</dbReference>
<sequence length="266" mass="30008">MNKEILKVENLSKSYKTKKHLFAGAQEHVAVRDVSFTLHDGEVLGIVGESGCGKSTLVKSIIRMIEPDSGSIELFGRDFLKLKGKDLKRARRDIRMIFQDPYSSLNPRMTVFDIIAEPLYTEGRLSKKEIADKVTDTMKRVGLDLSFARRYPHEFSGGQRQRIVIARAIITNPRIIICDEPVSALDVSIQAKVLNLLNDLKDELGISYIFISHDLEVVRHIADRVVVMKDGEFIEQGTCSEVFDHARSSYTKELIDSIPVIPEFAS</sequence>
<dbReference type="SUPFAM" id="SSF52540">
    <property type="entry name" value="P-loop containing nucleoside triphosphate hydrolases"/>
    <property type="match status" value="1"/>
</dbReference>
<gene>
    <name evidence="6" type="ORF">SAMN04487884_105121</name>
</gene>
<accession>A0A1H9P4Q9</accession>
<dbReference type="InterPro" id="IPR050319">
    <property type="entry name" value="ABC_transp_ATP-bind"/>
</dbReference>
<organism evidence="6 7">
    <name type="scientific">Butyrivibrio fibrisolvens</name>
    <dbReference type="NCBI Taxonomy" id="831"/>
    <lineage>
        <taxon>Bacteria</taxon>
        <taxon>Bacillati</taxon>
        <taxon>Bacillota</taxon>
        <taxon>Clostridia</taxon>
        <taxon>Lachnospirales</taxon>
        <taxon>Lachnospiraceae</taxon>
        <taxon>Butyrivibrio</taxon>
    </lineage>
</organism>
<dbReference type="GO" id="GO:0055085">
    <property type="term" value="P:transmembrane transport"/>
    <property type="evidence" value="ECO:0007669"/>
    <property type="project" value="UniProtKB-ARBA"/>
</dbReference>
<dbReference type="Pfam" id="PF00005">
    <property type="entry name" value="ABC_tran"/>
    <property type="match status" value="1"/>
</dbReference>
<evidence type="ECO:0000256" key="3">
    <source>
        <dbReference type="ARBA" id="ARBA00022741"/>
    </source>
</evidence>
<feature type="domain" description="ABC transporter" evidence="5">
    <location>
        <begin position="6"/>
        <end position="255"/>
    </location>
</feature>
<protein>
    <submittedName>
        <fullName evidence="6">Peptide/nickel transport system ATP-binding protein</fullName>
    </submittedName>
</protein>
<keyword evidence="2" id="KW-0813">Transport</keyword>
<dbReference type="OrthoDB" id="9806285at2"/>
<dbReference type="EMBL" id="FOGJ01000005">
    <property type="protein sequence ID" value="SER42573.1"/>
    <property type="molecule type" value="Genomic_DNA"/>
</dbReference>
<keyword evidence="4 6" id="KW-0067">ATP-binding</keyword>
<dbReference type="RefSeq" id="WP_074754904.1">
    <property type="nucleotide sequence ID" value="NZ_FOGJ01000005.1"/>
</dbReference>
<evidence type="ECO:0000256" key="2">
    <source>
        <dbReference type="ARBA" id="ARBA00022448"/>
    </source>
</evidence>
<dbReference type="GO" id="GO:0016887">
    <property type="term" value="F:ATP hydrolysis activity"/>
    <property type="evidence" value="ECO:0007669"/>
    <property type="project" value="InterPro"/>
</dbReference>
<dbReference type="InterPro" id="IPR003439">
    <property type="entry name" value="ABC_transporter-like_ATP-bd"/>
</dbReference>
<evidence type="ECO:0000313" key="6">
    <source>
        <dbReference type="EMBL" id="SER42573.1"/>
    </source>
</evidence>
<dbReference type="PANTHER" id="PTHR43776:SF7">
    <property type="entry name" value="D,D-DIPEPTIDE TRANSPORT ATP-BINDING PROTEIN DDPF-RELATED"/>
    <property type="match status" value="1"/>
</dbReference>
<dbReference type="Proteomes" id="UP000182584">
    <property type="component" value="Unassembled WGS sequence"/>
</dbReference>
<evidence type="ECO:0000256" key="4">
    <source>
        <dbReference type="ARBA" id="ARBA00022840"/>
    </source>
</evidence>
<dbReference type="AlphaFoldDB" id="A0A1H9P4Q9"/>
<proteinExistence type="inferred from homology"/>
<dbReference type="PROSITE" id="PS50893">
    <property type="entry name" value="ABC_TRANSPORTER_2"/>
    <property type="match status" value="1"/>
</dbReference>
<evidence type="ECO:0000256" key="1">
    <source>
        <dbReference type="ARBA" id="ARBA00005417"/>
    </source>
</evidence>
<dbReference type="InterPro" id="IPR017871">
    <property type="entry name" value="ABC_transporter-like_CS"/>
</dbReference>
<dbReference type="FunFam" id="3.40.50.300:FF:000016">
    <property type="entry name" value="Oligopeptide ABC transporter ATP-binding component"/>
    <property type="match status" value="1"/>
</dbReference>
<dbReference type="GO" id="GO:0005524">
    <property type="term" value="F:ATP binding"/>
    <property type="evidence" value="ECO:0007669"/>
    <property type="project" value="UniProtKB-KW"/>
</dbReference>